<dbReference type="InterPro" id="IPR035892">
    <property type="entry name" value="C2_domain_sf"/>
</dbReference>
<dbReference type="InterPro" id="IPR033929">
    <property type="entry name" value="Tensin_PTB"/>
</dbReference>
<dbReference type="InterPro" id="IPR036860">
    <property type="entry name" value="SH2_dom_sf"/>
</dbReference>
<keyword evidence="3" id="KW-0597">Phosphoprotein</keyword>
<comment type="similarity">
    <text evidence="2">Belongs to the PTEN phosphatase protein family.</text>
</comment>
<feature type="compositionally biased region" description="Pro residues" evidence="9">
    <location>
        <begin position="411"/>
        <end position="420"/>
    </location>
</feature>
<feature type="domain" description="Phosphatase tensin-type" evidence="11">
    <location>
        <begin position="38"/>
        <end position="209"/>
    </location>
</feature>
<evidence type="ECO:0000313" key="13">
    <source>
        <dbReference type="EMBL" id="KAK6729408.1"/>
    </source>
</evidence>
<evidence type="ECO:0000259" key="11">
    <source>
        <dbReference type="PROSITE" id="PS51181"/>
    </source>
</evidence>
<name>A0ABR1BWE8_NECAM</name>
<dbReference type="InterPro" id="IPR029021">
    <property type="entry name" value="Prot-tyrosine_phosphatase-like"/>
</dbReference>
<feature type="domain" description="SH2" evidence="10">
    <location>
        <begin position="1118"/>
        <end position="1222"/>
    </location>
</feature>
<dbReference type="Pfam" id="PF00017">
    <property type="entry name" value="SH2"/>
    <property type="match status" value="1"/>
</dbReference>
<sequence length="1388" mass="156095">MARLMCFRSSKKNHEEDDSYGDILKNSASNVAPNNRMVVRGPVEEGLTLHYVTQRIIVLCSPDEGTEKAYVASLKAAALTLKTKHFEHFKVWNVSRPRQDLSRCLAAENVGWPPRLAPPLDRLCALCKQFEQWLTINNSNVIVIHCKGNTSRAAIVLASFMHYNAICSNDEFIEDRYDMRRFADKHIGANGQPSHKRYITYFSSLLSGKIRVNPAPIYLHRITISHLIGRVLSFKVYERLQPVYQTSPSTSKDVLRFDVEHELRLRGDVLIKCHQVIGGERALLFCCQINTCALDVPAKGTILALHKEELDHIFADSSIDNRVVLELMISPEPPKSAASANTRRSLEDSRTNSYEDFVKPEDESNGAVVYSEIRRKPSKEAKDVKEKEDDSREVAEQRSETQATSTDQAEMPPPPVPPKPRSASAMGDPVIELPERRGVLPAQVRPLVNRPPSPREAGRATPSIEPDLVGKDRYDKASKCFSYAPTKALNEAFERPRKGSVTKVERREEEIQNIDPGEVSNAYIPHSEPARTPVPPKWDDEVENAKQSIWWLFSFLERLFQVSRTRMLTDEEREIEEAALLDELARIPARSQSVAGQPYYLRNDEAEERPMVVEQAQRATPTPTSTVAGGYRRKKRETKYGSYRTLNDDAYNSDMDDLCDPDFYLNYTPSSTPATKTAPKPPERAPLASENRIHAGTRSVQLPRKKYQPVEAFTDPLDDILASTAPVVATSCVDLRDRDSHRSRNCRSIAALTGPNSDRRLFAEDYDAVSEARDADDWLTHKLRKVKSKRDIDPDQMRRRNQERMLLEELKNAHGEAEARGGRNEAEYTVEGVGTRDPLAEYRREEERLKNTQSPFDEMPRRGRIRSKPPTPPPRERSRSPARSERATPSIDSYNYRNHNGVNEATAHDFSNLGSIVHGNASYSSKSEQNLPNGHLPSSATIRRDSRGTSHFEPRTDSRATLQRRQSYGTDRPPFQYADTTIQRSNEPIKFYSGQERVAAAIYRAETPQRELYASGTIHRAETPNRYYPDNSTISHRSETPAFPILRETPLPFHPLLYAQNGNSRQDLDTTNTMNYRSASPRSQYAGQLSRRSSLMSVDTSEIIHHHPVFVKDTSKYWYKPTISREQAINMLRDKAPGTFVVRDSNSFPGAFGLALKVATPPPGVAPGDGTELVRHFLIEPSPKGVKLKGCNNEPVFGSLSALVYQHSITPLALPTKLLLPEFDPATTPEHVSATQALLEQGAACNVAYIGSVDCESLTGSECVRRAVARTVEDTQRGLSRPVSVHFKVSSQGVTLTDNTRKVFFRRHFPVNSVIFAGMDPADRKFDNFCVIGFHDGCVKSARLFAIVARKPSSMENACHVFAELEPEQPATAVVNFINKVLFANRRS</sequence>
<dbReference type="PROSITE" id="PS51182">
    <property type="entry name" value="C2_TENSIN"/>
    <property type="match status" value="1"/>
</dbReference>
<dbReference type="Gene3D" id="2.30.29.30">
    <property type="entry name" value="Pleckstrin-homology domain (PH domain)/Phosphotyrosine-binding domain (PTB)"/>
    <property type="match status" value="1"/>
</dbReference>
<dbReference type="Gene3D" id="3.30.505.10">
    <property type="entry name" value="SH2 domain"/>
    <property type="match status" value="1"/>
</dbReference>
<keyword evidence="4" id="KW-0378">Hydrolase</keyword>
<dbReference type="InterPro" id="IPR000980">
    <property type="entry name" value="SH2"/>
</dbReference>
<dbReference type="CDD" id="cd09927">
    <property type="entry name" value="SH2_Tensin_like"/>
    <property type="match status" value="1"/>
</dbReference>
<reference evidence="13 14" key="1">
    <citation type="submission" date="2023-08" db="EMBL/GenBank/DDBJ databases">
        <title>A Necator americanus chromosomal reference genome.</title>
        <authorList>
            <person name="Ilik V."/>
            <person name="Petrzelkova K.J."/>
            <person name="Pardy F."/>
            <person name="Fuh T."/>
            <person name="Niatou-Singa F.S."/>
            <person name="Gouil Q."/>
            <person name="Baker L."/>
            <person name="Ritchie M.E."/>
            <person name="Jex A.R."/>
            <person name="Gazzola D."/>
            <person name="Li H."/>
            <person name="Toshio Fujiwara R."/>
            <person name="Zhan B."/>
            <person name="Aroian R.V."/>
            <person name="Pafco B."/>
            <person name="Schwarz E.M."/>
        </authorList>
    </citation>
    <scope>NUCLEOTIDE SEQUENCE [LARGE SCALE GENOMIC DNA]</scope>
    <source>
        <strain evidence="13 14">Aroian</strain>
        <tissue evidence="13">Whole animal</tissue>
    </source>
</reference>
<dbReference type="InterPro" id="IPR029023">
    <property type="entry name" value="Tensin_phosphatase"/>
</dbReference>
<feature type="compositionally biased region" description="Basic and acidic residues" evidence="9">
    <location>
        <begin position="874"/>
        <end position="886"/>
    </location>
</feature>
<evidence type="ECO:0000259" key="12">
    <source>
        <dbReference type="PROSITE" id="PS51182"/>
    </source>
</evidence>
<evidence type="ECO:0000256" key="5">
    <source>
        <dbReference type="ARBA" id="ARBA00022912"/>
    </source>
</evidence>
<dbReference type="SUPFAM" id="SSF55550">
    <property type="entry name" value="SH2 domain"/>
    <property type="match status" value="1"/>
</dbReference>
<feature type="region of interest" description="Disordered" evidence="9">
    <location>
        <begin position="923"/>
        <end position="976"/>
    </location>
</feature>
<dbReference type="Gene3D" id="3.90.190.10">
    <property type="entry name" value="Protein tyrosine phosphatase superfamily"/>
    <property type="match status" value="1"/>
</dbReference>
<keyword evidence="7 8" id="KW-0727">SH2 domain</keyword>
<dbReference type="SMART" id="SM00252">
    <property type="entry name" value="SH2"/>
    <property type="match status" value="1"/>
</dbReference>
<dbReference type="PROSITE" id="PS51181">
    <property type="entry name" value="PPASE_TENSIN"/>
    <property type="match status" value="1"/>
</dbReference>
<proteinExistence type="inferred from homology"/>
<feature type="region of interest" description="Disordered" evidence="9">
    <location>
        <begin position="813"/>
        <end position="899"/>
    </location>
</feature>
<dbReference type="InterPro" id="IPR051484">
    <property type="entry name" value="Tensin_PTEN_phosphatase"/>
</dbReference>
<dbReference type="SUPFAM" id="SSF49562">
    <property type="entry name" value="C2 domain (Calcium/lipid-binding domain, CaLB)"/>
    <property type="match status" value="1"/>
</dbReference>
<evidence type="ECO:0000256" key="3">
    <source>
        <dbReference type="ARBA" id="ARBA00022553"/>
    </source>
</evidence>
<evidence type="ECO:0000256" key="8">
    <source>
        <dbReference type="PROSITE-ProRule" id="PRU00191"/>
    </source>
</evidence>
<feature type="region of interest" description="Disordered" evidence="9">
    <location>
        <begin position="333"/>
        <end position="469"/>
    </location>
</feature>
<keyword evidence="5" id="KW-0904">Protein phosphatase</keyword>
<feature type="compositionally biased region" description="Basic and acidic residues" evidence="9">
    <location>
        <begin position="372"/>
        <end position="399"/>
    </location>
</feature>
<comment type="caution">
    <text evidence="13">The sequence shown here is derived from an EMBL/GenBank/DDBJ whole genome shotgun (WGS) entry which is preliminary data.</text>
</comment>
<dbReference type="Pfam" id="PF10409">
    <property type="entry name" value="PTEN_C2"/>
    <property type="match status" value="1"/>
</dbReference>
<comment type="subcellular location">
    <subcellularLocation>
        <location evidence="1">Cell junction</location>
    </subcellularLocation>
</comment>
<dbReference type="SUPFAM" id="SSF50729">
    <property type="entry name" value="PH domain-like"/>
    <property type="match status" value="1"/>
</dbReference>
<dbReference type="EMBL" id="JAVFWL010000001">
    <property type="protein sequence ID" value="KAK6729408.1"/>
    <property type="molecule type" value="Genomic_DNA"/>
</dbReference>
<keyword evidence="6" id="KW-0965">Cell junction</keyword>
<feature type="compositionally biased region" description="Basic and acidic residues" evidence="9">
    <location>
        <begin position="813"/>
        <end position="826"/>
    </location>
</feature>
<organism evidence="13 14">
    <name type="scientific">Necator americanus</name>
    <name type="common">Human hookworm</name>
    <dbReference type="NCBI Taxonomy" id="51031"/>
    <lineage>
        <taxon>Eukaryota</taxon>
        <taxon>Metazoa</taxon>
        <taxon>Ecdysozoa</taxon>
        <taxon>Nematoda</taxon>
        <taxon>Chromadorea</taxon>
        <taxon>Rhabditida</taxon>
        <taxon>Rhabditina</taxon>
        <taxon>Rhabditomorpha</taxon>
        <taxon>Strongyloidea</taxon>
        <taxon>Ancylostomatidae</taxon>
        <taxon>Bunostominae</taxon>
        <taxon>Necator</taxon>
    </lineage>
</organism>
<evidence type="ECO:0000256" key="6">
    <source>
        <dbReference type="ARBA" id="ARBA00022949"/>
    </source>
</evidence>
<keyword evidence="14" id="KW-1185">Reference proteome</keyword>
<evidence type="ECO:0000256" key="2">
    <source>
        <dbReference type="ARBA" id="ARBA00007881"/>
    </source>
</evidence>
<dbReference type="InterPro" id="IPR013625">
    <property type="entry name" value="PTB"/>
</dbReference>
<dbReference type="PANTHER" id="PTHR45734">
    <property type="entry name" value="TENSIN"/>
    <property type="match status" value="1"/>
</dbReference>
<feature type="domain" description="C2 tensin-type" evidence="12">
    <location>
        <begin position="202"/>
        <end position="332"/>
    </location>
</feature>
<feature type="compositionally biased region" description="Polar residues" evidence="9">
    <location>
        <begin position="923"/>
        <end position="941"/>
    </location>
</feature>
<feature type="compositionally biased region" description="Polar residues" evidence="9">
    <location>
        <begin position="959"/>
        <end position="969"/>
    </location>
</feature>
<dbReference type="Proteomes" id="UP001303046">
    <property type="component" value="Unassembled WGS sequence"/>
</dbReference>
<dbReference type="PROSITE" id="PS50001">
    <property type="entry name" value="SH2"/>
    <property type="match status" value="1"/>
</dbReference>
<dbReference type="InterPro" id="IPR014020">
    <property type="entry name" value="Tensin_C2-dom"/>
</dbReference>
<evidence type="ECO:0000259" key="10">
    <source>
        <dbReference type="PROSITE" id="PS50001"/>
    </source>
</evidence>
<evidence type="ECO:0000256" key="7">
    <source>
        <dbReference type="ARBA" id="ARBA00022999"/>
    </source>
</evidence>
<evidence type="ECO:0008006" key="15">
    <source>
        <dbReference type="Google" id="ProtNLM"/>
    </source>
</evidence>
<dbReference type="PANTHER" id="PTHR45734:SF10">
    <property type="entry name" value="BLISTERY, ISOFORM A"/>
    <property type="match status" value="1"/>
</dbReference>
<evidence type="ECO:0000256" key="4">
    <source>
        <dbReference type="ARBA" id="ARBA00022801"/>
    </source>
</evidence>
<feature type="compositionally biased region" description="Basic and acidic residues" evidence="9">
    <location>
        <begin position="838"/>
        <end position="850"/>
    </location>
</feature>
<dbReference type="SMART" id="SM01326">
    <property type="entry name" value="PTEN_C2"/>
    <property type="match status" value="1"/>
</dbReference>
<feature type="region of interest" description="Disordered" evidence="9">
    <location>
        <begin position="614"/>
        <end position="634"/>
    </location>
</feature>
<dbReference type="SUPFAM" id="SSF52799">
    <property type="entry name" value="(Phosphotyrosine protein) phosphatases II"/>
    <property type="match status" value="1"/>
</dbReference>
<accession>A0ABR1BWE8</accession>
<dbReference type="SMART" id="SM00462">
    <property type="entry name" value="PTB"/>
    <property type="match status" value="1"/>
</dbReference>
<feature type="region of interest" description="Disordered" evidence="9">
    <location>
        <begin position="670"/>
        <end position="692"/>
    </location>
</feature>
<dbReference type="InterPro" id="IPR011993">
    <property type="entry name" value="PH-like_dom_sf"/>
</dbReference>
<dbReference type="Pfam" id="PF08416">
    <property type="entry name" value="PTB"/>
    <property type="match status" value="1"/>
</dbReference>
<dbReference type="CDD" id="cd01213">
    <property type="entry name" value="PTB_tensin"/>
    <property type="match status" value="1"/>
</dbReference>
<dbReference type="InterPro" id="IPR035012">
    <property type="entry name" value="Tensin-like_SH2"/>
</dbReference>
<evidence type="ECO:0000313" key="14">
    <source>
        <dbReference type="Proteomes" id="UP001303046"/>
    </source>
</evidence>
<protein>
    <recommendedName>
        <fullName evidence="15">Tensin</fullName>
    </recommendedName>
</protein>
<gene>
    <name evidence="13" type="primary">Necator_chrI.g2582</name>
    <name evidence="13" type="ORF">RB195_006454</name>
</gene>
<dbReference type="InterPro" id="IPR006020">
    <property type="entry name" value="PTB/PI_dom"/>
</dbReference>
<feature type="compositionally biased region" description="Polar residues" evidence="9">
    <location>
        <begin position="617"/>
        <end position="627"/>
    </location>
</feature>
<evidence type="ECO:0000256" key="9">
    <source>
        <dbReference type="SAM" id="MobiDB-lite"/>
    </source>
</evidence>
<dbReference type="Gene3D" id="2.60.40.1110">
    <property type="match status" value="1"/>
</dbReference>
<evidence type="ECO:0000256" key="1">
    <source>
        <dbReference type="ARBA" id="ARBA00004282"/>
    </source>
</evidence>
<feature type="compositionally biased region" description="Basic and acidic residues" evidence="9">
    <location>
        <begin position="942"/>
        <end position="958"/>
    </location>
</feature>